<proteinExistence type="predicted"/>
<reference evidence="2 3" key="1">
    <citation type="submission" date="2017-06" db="EMBL/GenBank/DDBJ databases">
        <authorList>
            <person name="Kim H.J."/>
            <person name="Triplett B.A."/>
        </authorList>
    </citation>
    <scope>NUCLEOTIDE SEQUENCE [LARGE SCALE GENOMIC DNA]</scope>
    <source>
        <strain evidence="2 3">DSM 44715</strain>
    </source>
</reference>
<name>A0A239MVW7_9ACTN</name>
<keyword evidence="3" id="KW-1185">Reference proteome</keyword>
<evidence type="ECO:0000313" key="2">
    <source>
        <dbReference type="EMBL" id="SNT46775.1"/>
    </source>
</evidence>
<accession>A0A239MVW7</accession>
<evidence type="ECO:0000313" key="3">
    <source>
        <dbReference type="Proteomes" id="UP000198318"/>
    </source>
</evidence>
<evidence type="ECO:0000256" key="1">
    <source>
        <dbReference type="SAM" id="MobiDB-lite"/>
    </source>
</evidence>
<gene>
    <name evidence="2" type="ORF">SAMN05443665_103286</name>
</gene>
<dbReference type="Proteomes" id="UP000198318">
    <property type="component" value="Unassembled WGS sequence"/>
</dbReference>
<sequence length="68" mass="6567">MALMGQVVRTAPDLLCAESPGGRFVSGPEDQAVDVSAGSPGTLGGHAADDTSRADGQNALAGGQLSGA</sequence>
<organism evidence="2 3">
    <name type="scientific">Actinomadura meyerae</name>
    <dbReference type="NCBI Taxonomy" id="240840"/>
    <lineage>
        <taxon>Bacteria</taxon>
        <taxon>Bacillati</taxon>
        <taxon>Actinomycetota</taxon>
        <taxon>Actinomycetes</taxon>
        <taxon>Streptosporangiales</taxon>
        <taxon>Thermomonosporaceae</taxon>
        <taxon>Actinomadura</taxon>
    </lineage>
</organism>
<feature type="region of interest" description="Disordered" evidence="1">
    <location>
        <begin position="21"/>
        <end position="68"/>
    </location>
</feature>
<protein>
    <submittedName>
        <fullName evidence="2">Uncharacterized protein</fullName>
    </submittedName>
</protein>
<dbReference type="EMBL" id="FZOR01000032">
    <property type="protein sequence ID" value="SNT46775.1"/>
    <property type="molecule type" value="Genomic_DNA"/>
</dbReference>
<dbReference type="AlphaFoldDB" id="A0A239MVW7"/>